<dbReference type="Proteomes" id="UP001352263">
    <property type="component" value="Unassembled WGS sequence"/>
</dbReference>
<feature type="compositionally biased region" description="Basic residues" evidence="1">
    <location>
        <begin position="1"/>
        <end position="10"/>
    </location>
</feature>
<protein>
    <submittedName>
        <fullName evidence="3">BTAD domain-containing putative transcriptional regulator</fullName>
    </submittedName>
</protein>
<proteinExistence type="predicted"/>
<dbReference type="SMART" id="SM01043">
    <property type="entry name" value="BTAD"/>
    <property type="match status" value="1"/>
</dbReference>
<accession>A0ABU6JFW0</accession>
<feature type="domain" description="Bacterial transcriptional activator" evidence="2">
    <location>
        <begin position="932"/>
        <end position="1076"/>
    </location>
</feature>
<sequence length="1081" mass="120486">MSVPFAKRKSGSPGTMPPAGLPQTVLPPYAKFSRPRVNHASQRPRLFDRLQQACRDNAVAWICSPPGAGKTTLAASFLALHGVPHLWYQVDQQDGDPALLFHYLGHAAQAAFGVPPCQFDAGEVETGNHARRFFRQFYSVLPAGTVIVFDNLHEFDWNHGGELLEIAFSEIPFGLTIFALSRERLPARLSRMAANGLLTTIDWDELRFEKNEAEWLFARRDTPDLMLHAMLDKADGWAAGIVMLRDAYSRAAVDRDPESLLAAGRDAIFHYFAGEVMDRLSGPAQNLLLKLACAPPEDLHDPLDGTEPAEAVDTVNRLCDNRWFVSRAGTRPERYGFHPCFREFLRHRARQQLGFQDYARLLRQAAHRLEARGELGAALKLLQEAGESNAMANLLLRNAECMCLSNRGSIWREWTRQLPSAAVDGNPWLCYWHGMSLIQVDPPQARQYLRRAEQVFAAGGDIAAALLSMAAVVDCHYHEWNDFAPLQRTTQTMLGRLRLLAPQTMPPEKELLVRSRILLGLYLTDLESPDFESMLHEVLDILPACTNGNEQLAAGTIALHCLNWTDIAGARNLIVALNHLIDSDKVAPMHKVSWARAALYRHQLDGDRDAAELMLDRMQKLASDDGVQHLRFHVQFRIGVQQLAGRDTAAARATLAQARQLMNPRRKLEVAYYKLLEAVVLLQDGDHGAARRIAEEAHAAGVMLPSMRYQLKLLVAFCAAHTADWDGASRWAADAVCHAYGRDKDVASDACLMLATYRHAAHDETPQASACLRALLAGQLRKGLSLDLYISTFPRVSAPLLSLALRERIEPEFARRLILLHRLPPSDRSNAQWPWPVMVRALGQLEIRVRGEPVHPAGKTQQRPMDLLKALLAAGPDGAAQAVLARRLWPDAADARAALHVTVHRLRKLFGHDGAVQVRRGNVMLDACSVWTDVDALDALCERIERMPPAAGAAVLGQYCQDLLDLYQGAFCDGEEDAWMTLPRDGLRTRFLAAAGQLGMRLEKLGEWPLARQLYARALKAEPLGEAIYRGLMRCAWAQNDPSGAYSIYRQCRQTLSIVLGRFPSPETERLSFDLGLRNRD</sequence>
<comment type="caution">
    <text evidence="3">The sequence shown here is derived from an EMBL/GenBank/DDBJ whole genome shotgun (WGS) entry which is preliminary data.</text>
</comment>
<dbReference type="EMBL" id="JAWIIV010000028">
    <property type="protein sequence ID" value="MEC4722298.1"/>
    <property type="molecule type" value="Genomic_DNA"/>
</dbReference>
<keyword evidence="4" id="KW-1185">Reference proteome</keyword>
<dbReference type="InterPro" id="IPR036388">
    <property type="entry name" value="WH-like_DNA-bd_sf"/>
</dbReference>
<evidence type="ECO:0000259" key="2">
    <source>
        <dbReference type="SMART" id="SM01043"/>
    </source>
</evidence>
<evidence type="ECO:0000313" key="3">
    <source>
        <dbReference type="EMBL" id="MEC4722298.1"/>
    </source>
</evidence>
<organism evidence="3 4">
    <name type="scientific">Noviherbaspirillum album</name>
    <dbReference type="NCBI Taxonomy" id="3080276"/>
    <lineage>
        <taxon>Bacteria</taxon>
        <taxon>Pseudomonadati</taxon>
        <taxon>Pseudomonadota</taxon>
        <taxon>Betaproteobacteria</taxon>
        <taxon>Burkholderiales</taxon>
        <taxon>Oxalobacteraceae</taxon>
        <taxon>Noviherbaspirillum</taxon>
    </lineage>
</organism>
<dbReference type="InterPro" id="IPR051677">
    <property type="entry name" value="AfsR-DnrI-RedD_regulator"/>
</dbReference>
<dbReference type="InterPro" id="IPR011990">
    <property type="entry name" value="TPR-like_helical_dom_sf"/>
</dbReference>
<name>A0ABU6JFW0_9BURK</name>
<reference evidence="3 4" key="1">
    <citation type="submission" date="2023-10" db="EMBL/GenBank/DDBJ databases">
        <title>Noviherbaspirillum sp. CPCC 100848 genome assembly.</title>
        <authorList>
            <person name="Li X.Y."/>
            <person name="Fang X.M."/>
        </authorList>
    </citation>
    <scope>NUCLEOTIDE SEQUENCE [LARGE SCALE GENOMIC DNA]</scope>
    <source>
        <strain evidence="3 4">CPCC 100848</strain>
    </source>
</reference>
<dbReference type="InterPro" id="IPR059106">
    <property type="entry name" value="WHD_MalT"/>
</dbReference>
<evidence type="ECO:0000313" key="4">
    <source>
        <dbReference type="Proteomes" id="UP001352263"/>
    </source>
</evidence>
<evidence type="ECO:0000256" key="1">
    <source>
        <dbReference type="SAM" id="MobiDB-lite"/>
    </source>
</evidence>
<dbReference type="Gene3D" id="1.25.40.10">
    <property type="entry name" value="Tetratricopeptide repeat domain"/>
    <property type="match status" value="1"/>
</dbReference>
<dbReference type="SUPFAM" id="SSF52540">
    <property type="entry name" value="P-loop containing nucleoside triphosphate hydrolases"/>
    <property type="match status" value="1"/>
</dbReference>
<dbReference type="Pfam" id="PF25873">
    <property type="entry name" value="WHD_MalT"/>
    <property type="match status" value="1"/>
</dbReference>
<gene>
    <name evidence="3" type="ORF">RY831_24350</name>
</gene>
<dbReference type="RefSeq" id="WP_326508975.1">
    <property type="nucleotide sequence ID" value="NZ_JAWIIV010000028.1"/>
</dbReference>
<dbReference type="Pfam" id="PF03704">
    <property type="entry name" value="BTAD"/>
    <property type="match status" value="1"/>
</dbReference>
<feature type="region of interest" description="Disordered" evidence="1">
    <location>
        <begin position="1"/>
        <end position="22"/>
    </location>
</feature>
<dbReference type="PANTHER" id="PTHR35807">
    <property type="entry name" value="TRANSCRIPTIONAL REGULATOR REDD-RELATED"/>
    <property type="match status" value="1"/>
</dbReference>
<dbReference type="InterPro" id="IPR027417">
    <property type="entry name" value="P-loop_NTPase"/>
</dbReference>
<dbReference type="Gene3D" id="1.10.10.10">
    <property type="entry name" value="Winged helix-like DNA-binding domain superfamily/Winged helix DNA-binding domain"/>
    <property type="match status" value="1"/>
</dbReference>
<dbReference type="InterPro" id="IPR005158">
    <property type="entry name" value="BTAD"/>
</dbReference>